<dbReference type="AlphaFoldDB" id="A0A6B1YIV9"/>
<gene>
    <name evidence="2" type="ORF">GUL26_36250</name>
</gene>
<evidence type="ECO:0000313" key="3">
    <source>
        <dbReference type="Proteomes" id="UP000644192"/>
    </source>
</evidence>
<dbReference type="EMBL" id="WXZT01000059">
    <property type="protein sequence ID" value="MZZ17708.1"/>
    <property type="molecule type" value="Genomic_DNA"/>
</dbReference>
<protein>
    <submittedName>
        <fullName evidence="2">Uncharacterized protein</fullName>
    </submittedName>
</protein>
<comment type="caution">
    <text evidence="2">The sequence shown here is derived from an EMBL/GenBank/DDBJ whole genome shotgun (WGS) entry which is preliminary data.</text>
</comment>
<evidence type="ECO:0000256" key="1">
    <source>
        <dbReference type="SAM" id="MobiDB-lite"/>
    </source>
</evidence>
<accession>A0A6B1YIV9</accession>
<organism evidence="2 3">
    <name type="scientific">Pseudomonas aeruginosa</name>
    <dbReference type="NCBI Taxonomy" id="287"/>
    <lineage>
        <taxon>Bacteria</taxon>
        <taxon>Pseudomonadati</taxon>
        <taxon>Pseudomonadota</taxon>
        <taxon>Gammaproteobacteria</taxon>
        <taxon>Pseudomonadales</taxon>
        <taxon>Pseudomonadaceae</taxon>
        <taxon>Pseudomonas</taxon>
    </lineage>
</organism>
<feature type="region of interest" description="Disordered" evidence="1">
    <location>
        <begin position="36"/>
        <end position="56"/>
    </location>
</feature>
<name>A0A6B1YIV9_PSEAI</name>
<sequence length="56" mass="6119">MAAAPGESRKAVSESETAGNAKVLTREFQILKPWNKEQRAQEISDSEIFGRSALPS</sequence>
<dbReference type="RefSeq" id="WP_161417299.1">
    <property type="nucleotide sequence ID" value="NZ_CP089237.1"/>
</dbReference>
<evidence type="ECO:0000313" key="2">
    <source>
        <dbReference type="EMBL" id="MZZ17708.1"/>
    </source>
</evidence>
<dbReference type="Proteomes" id="UP000644192">
    <property type="component" value="Unassembled WGS sequence"/>
</dbReference>
<proteinExistence type="predicted"/>
<reference evidence="2" key="1">
    <citation type="submission" date="2020-01" db="EMBL/GenBank/DDBJ databases">
        <title>Bacteria Cultured from War Wounds Associated with the Conflict in Eastern Ukraine.</title>
        <authorList>
            <person name="Snesrud E."/>
            <person name="Galac M.R."/>
            <person name="Mc Gann P."/>
            <person name="Valentine K."/>
            <person name="Viacheslav K."/>
        </authorList>
    </citation>
    <scope>NUCLEOTIDE SEQUENCE</scope>
    <source>
        <strain evidence="2">VNMU148</strain>
    </source>
</reference>